<dbReference type="OrthoDB" id="6431331at2759"/>
<reference evidence="2" key="1">
    <citation type="journal article" date="2020" name="Nat. Commun.">
        <title>Large-scale genome sequencing of mycorrhizal fungi provides insights into the early evolution of symbiotic traits.</title>
        <authorList>
            <person name="Miyauchi S."/>
            <person name="Kiss E."/>
            <person name="Kuo A."/>
            <person name="Drula E."/>
            <person name="Kohler A."/>
            <person name="Sanchez-Garcia M."/>
            <person name="Morin E."/>
            <person name="Andreopoulos B."/>
            <person name="Barry K.W."/>
            <person name="Bonito G."/>
            <person name="Buee M."/>
            <person name="Carver A."/>
            <person name="Chen C."/>
            <person name="Cichocki N."/>
            <person name="Clum A."/>
            <person name="Culley D."/>
            <person name="Crous P.W."/>
            <person name="Fauchery L."/>
            <person name="Girlanda M."/>
            <person name="Hayes R.D."/>
            <person name="Keri Z."/>
            <person name="LaButti K."/>
            <person name="Lipzen A."/>
            <person name="Lombard V."/>
            <person name="Magnuson J."/>
            <person name="Maillard F."/>
            <person name="Murat C."/>
            <person name="Nolan M."/>
            <person name="Ohm R.A."/>
            <person name="Pangilinan J."/>
            <person name="Pereira M.F."/>
            <person name="Perotto S."/>
            <person name="Peter M."/>
            <person name="Pfister S."/>
            <person name="Riley R."/>
            <person name="Sitrit Y."/>
            <person name="Stielow J.B."/>
            <person name="Szollosi G."/>
            <person name="Zifcakova L."/>
            <person name="Stursova M."/>
            <person name="Spatafora J.W."/>
            <person name="Tedersoo L."/>
            <person name="Vaario L.M."/>
            <person name="Yamada A."/>
            <person name="Yan M."/>
            <person name="Wang P."/>
            <person name="Xu J."/>
            <person name="Bruns T."/>
            <person name="Baldrian P."/>
            <person name="Vilgalys R."/>
            <person name="Dunand C."/>
            <person name="Henrissat B."/>
            <person name="Grigoriev I.V."/>
            <person name="Hibbett D."/>
            <person name="Nagy L.G."/>
            <person name="Martin F.M."/>
        </authorList>
    </citation>
    <scope>NUCLEOTIDE SEQUENCE</scope>
    <source>
        <strain evidence="2">UP504</strain>
    </source>
</reference>
<proteinExistence type="predicted"/>
<gene>
    <name evidence="2" type="ORF">BS47DRAFT_1406719</name>
</gene>
<keyword evidence="3" id="KW-1185">Reference proteome</keyword>
<evidence type="ECO:0000313" key="2">
    <source>
        <dbReference type="EMBL" id="KAF9510851.1"/>
    </source>
</evidence>
<dbReference type="PANTHER" id="PTHR37471">
    <property type="entry name" value="UNNAMED PRODUCT"/>
    <property type="match status" value="1"/>
</dbReference>
<comment type="caution">
    <text evidence="2">The sequence shown here is derived from an EMBL/GenBank/DDBJ whole genome shotgun (WGS) entry which is preliminary data.</text>
</comment>
<accession>A0A9P6AS37</accession>
<dbReference type="AlphaFoldDB" id="A0A9P6AS37"/>
<sequence length="517" mass="58377">MSITTGRKNFGLLCRPHHRRPIWAITPASWIFLGVEIWRHGAHGIHRVSSPAEKVFTVWALLEILFSIYHLIVVAQLSRKTSNIVLTSVDNVRRLYSRILHLGLHNAPANGALSRIPSHVPPSQLSMEDVPLLDRSDPRAVDFRQSLRSWFRNSPWSTLTRAHVSTWISWTIFNASVDTLSLEQKGVVSHAIDVIERRAGSKLPLEANDPTSAHIRPLLLTLDPMSIHCRPAIMYATINFVSFVCQEWYQWRFGAHHEQYGDLEYTTSIHFVTTAIPGKDNAPILFLHGLGIGITQYHLVITELLSNPAFNSRAIVIVIQPHITQSLFHPRHLSPLNREKTVRDLRGLILKTLNNNKASAPKTESCRPYGSVPHAWLLKAYPELLERSCFVDPVVFCLWEGDVCYNFVYKAPTNAIEVLSRYLVGSELGIANTIQRNFDWSANTLFLEEIPNALDPSRTMFFLGGKDAIVASDRVRRYLIAHGVTMKGLRYDEKRCTRGALEVGGSALASIIAWLEK</sequence>
<keyword evidence="1" id="KW-0472">Membrane</keyword>
<organism evidence="2 3">
    <name type="scientific">Hydnum rufescens UP504</name>
    <dbReference type="NCBI Taxonomy" id="1448309"/>
    <lineage>
        <taxon>Eukaryota</taxon>
        <taxon>Fungi</taxon>
        <taxon>Dikarya</taxon>
        <taxon>Basidiomycota</taxon>
        <taxon>Agaricomycotina</taxon>
        <taxon>Agaricomycetes</taxon>
        <taxon>Cantharellales</taxon>
        <taxon>Hydnaceae</taxon>
        <taxon>Hydnum</taxon>
    </lineage>
</organism>
<evidence type="ECO:0000313" key="3">
    <source>
        <dbReference type="Proteomes" id="UP000886523"/>
    </source>
</evidence>
<keyword evidence="1" id="KW-0812">Transmembrane</keyword>
<feature type="transmembrane region" description="Helical" evidence="1">
    <location>
        <begin position="58"/>
        <end position="77"/>
    </location>
</feature>
<evidence type="ECO:0008006" key="4">
    <source>
        <dbReference type="Google" id="ProtNLM"/>
    </source>
</evidence>
<keyword evidence="1" id="KW-1133">Transmembrane helix</keyword>
<protein>
    <recommendedName>
        <fullName evidence="4">Alpha/beta-hydrolase</fullName>
    </recommendedName>
</protein>
<dbReference type="Proteomes" id="UP000886523">
    <property type="component" value="Unassembled WGS sequence"/>
</dbReference>
<evidence type="ECO:0000256" key="1">
    <source>
        <dbReference type="SAM" id="Phobius"/>
    </source>
</evidence>
<dbReference type="PANTHER" id="PTHR37471:SF1">
    <property type="entry name" value="AB HYDROLASE-1 DOMAIN-CONTAINING PROTEIN"/>
    <property type="match status" value="1"/>
</dbReference>
<name>A0A9P6AS37_9AGAM</name>
<dbReference type="EMBL" id="MU129009">
    <property type="protein sequence ID" value="KAF9510851.1"/>
    <property type="molecule type" value="Genomic_DNA"/>
</dbReference>